<feature type="transmembrane region" description="Helical" evidence="1">
    <location>
        <begin position="39"/>
        <end position="58"/>
    </location>
</feature>
<dbReference type="AlphaFoldDB" id="A0AAF0IYV3"/>
<dbReference type="Proteomes" id="UP001214415">
    <property type="component" value="Chromosome 2"/>
</dbReference>
<feature type="transmembrane region" description="Helical" evidence="1">
    <location>
        <begin position="246"/>
        <end position="272"/>
    </location>
</feature>
<evidence type="ECO:0000313" key="3">
    <source>
        <dbReference type="Proteomes" id="UP001214415"/>
    </source>
</evidence>
<feature type="transmembrane region" description="Helical" evidence="1">
    <location>
        <begin position="7"/>
        <end position="27"/>
    </location>
</feature>
<keyword evidence="1" id="KW-0812">Transmembrane</keyword>
<sequence>MAFEHPLYIRVILAVTLRCAFGVLTLLSFTHLVRSRPKLFHLGGLLMSALGLASMWVPNVDKDWMYLTRTLFRISYLLCVALLQWLILRWFVILQHHATQEIWLATLYAKFHKWNKVLLLGLALATTYDSTPIFIPVALLLEFVACIAWLDGSMFGRRSASSLPTRSIPSVRYATTNARPFPDTTLFHMRWDSYSLQAPYDGSRVLFSKMTQSLVLASVMLCASSAAHLLFYAICSHYTKLCDLDFEYISFFFCHCIGLLPFLTMLIAPGFLPRFDTSKFVL</sequence>
<keyword evidence="1" id="KW-1133">Transmembrane helix</keyword>
<name>A0AAF0IYV3_9BASI</name>
<keyword evidence="1" id="KW-0472">Membrane</keyword>
<evidence type="ECO:0000313" key="2">
    <source>
        <dbReference type="EMBL" id="WFD22732.1"/>
    </source>
</evidence>
<accession>A0AAF0IYV3</accession>
<dbReference type="EMBL" id="CP119901">
    <property type="protein sequence ID" value="WFD22732.1"/>
    <property type="molecule type" value="Genomic_DNA"/>
</dbReference>
<organism evidence="2 3">
    <name type="scientific">Malassezia equina</name>
    <dbReference type="NCBI Taxonomy" id="1381935"/>
    <lineage>
        <taxon>Eukaryota</taxon>
        <taxon>Fungi</taxon>
        <taxon>Dikarya</taxon>
        <taxon>Basidiomycota</taxon>
        <taxon>Ustilaginomycotina</taxon>
        <taxon>Malasseziomycetes</taxon>
        <taxon>Malasseziales</taxon>
        <taxon>Malasseziaceae</taxon>
        <taxon>Malassezia</taxon>
    </lineage>
</organism>
<feature type="transmembrane region" description="Helical" evidence="1">
    <location>
        <begin position="214"/>
        <end position="234"/>
    </location>
</feature>
<protein>
    <submittedName>
        <fullName evidence="2">Uncharacterized protein</fullName>
    </submittedName>
</protein>
<feature type="transmembrane region" description="Helical" evidence="1">
    <location>
        <begin position="133"/>
        <end position="150"/>
    </location>
</feature>
<reference evidence="2" key="1">
    <citation type="submission" date="2023-03" db="EMBL/GenBank/DDBJ databases">
        <title>Mating type loci evolution in Malassezia.</title>
        <authorList>
            <person name="Coelho M.A."/>
        </authorList>
    </citation>
    <scope>NUCLEOTIDE SEQUENCE</scope>
    <source>
        <strain evidence="2">CBS 12830</strain>
    </source>
</reference>
<feature type="transmembrane region" description="Helical" evidence="1">
    <location>
        <begin position="70"/>
        <end position="92"/>
    </location>
</feature>
<proteinExistence type="predicted"/>
<keyword evidence="3" id="KW-1185">Reference proteome</keyword>
<evidence type="ECO:0000256" key="1">
    <source>
        <dbReference type="SAM" id="Phobius"/>
    </source>
</evidence>
<gene>
    <name evidence="2" type="ORF">MEQU1_001408</name>
</gene>